<dbReference type="EMBL" id="QMFY01000003">
    <property type="protein sequence ID" value="RAW01672.1"/>
    <property type="molecule type" value="Genomic_DNA"/>
</dbReference>
<dbReference type="RefSeq" id="WP_112746412.1">
    <property type="nucleotide sequence ID" value="NZ_QMFY01000003.1"/>
</dbReference>
<organism evidence="1 2">
    <name type="scientific">Pseudochryseolinea flava</name>
    <dbReference type="NCBI Taxonomy" id="2059302"/>
    <lineage>
        <taxon>Bacteria</taxon>
        <taxon>Pseudomonadati</taxon>
        <taxon>Bacteroidota</taxon>
        <taxon>Cytophagia</taxon>
        <taxon>Cytophagales</taxon>
        <taxon>Fulvivirgaceae</taxon>
        <taxon>Pseudochryseolinea</taxon>
    </lineage>
</organism>
<sequence>MRVVGEIPHPACKITIFSWNNRYLIKIENGMLEQTFKINQFDVTGESEVIQMVDEAFVQEALNRFDDMSKSLHQAVSRT</sequence>
<evidence type="ECO:0000313" key="1">
    <source>
        <dbReference type="EMBL" id="RAW01672.1"/>
    </source>
</evidence>
<dbReference type="AlphaFoldDB" id="A0A364Y417"/>
<evidence type="ECO:0000313" key="2">
    <source>
        <dbReference type="Proteomes" id="UP000251889"/>
    </source>
</evidence>
<comment type="caution">
    <text evidence="1">The sequence shown here is derived from an EMBL/GenBank/DDBJ whole genome shotgun (WGS) entry which is preliminary data.</text>
</comment>
<name>A0A364Y417_9BACT</name>
<accession>A0A364Y417</accession>
<gene>
    <name evidence="1" type="ORF">DQQ10_08440</name>
</gene>
<keyword evidence="2" id="KW-1185">Reference proteome</keyword>
<dbReference type="Proteomes" id="UP000251889">
    <property type="component" value="Unassembled WGS sequence"/>
</dbReference>
<protein>
    <submittedName>
        <fullName evidence="1">Uncharacterized protein</fullName>
    </submittedName>
</protein>
<dbReference type="OrthoDB" id="1467713at2"/>
<proteinExistence type="predicted"/>
<reference evidence="1 2" key="1">
    <citation type="submission" date="2018-06" db="EMBL/GenBank/DDBJ databases">
        <title>Chryseolinea flavus sp. nov., a member of the phylum Bacteroidetes isolated from soil.</title>
        <authorList>
            <person name="Li Y."/>
            <person name="Wang J."/>
        </authorList>
    </citation>
    <scope>NUCLEOTIDE SEQUENCE [LARGE SCALE GENOMIC DNA]</scope>
    <source>
        <strain evidence="1 2">SDU1-6</strain>
    </source>
</reference>